<dbReference type="InterPro" id="IPR015421">
    <property type="entry name" value="PyrdxlP-dep_Trfase_major"/>
</dbReference>
<name>A0A0G0NG46_9BACT</name>
<accession>A0A0G0NG46</accession>
<dbReference type="SUPFAM" id="SSF53383">
    <property type="entry name" value="PLP-dependent transferases"/>
    <property type="match status" value="1"/>
</dbReference>
<feature type="modified residue" description="N6-(pyridoxal phosphate)lysine" evidence="2">
    <location>
        <position position="184"/>
    </location>
</feature>
<dbReference type="PANTHER" id="PTHR30244">
    <property type="entry name" value="TRANSAMINASE"/>
    <property type="match status" value="1"/>
</dbReference>
<dbReference type="GO" id="GO:0030170">
    <property type="term" value="F:pyridoxal phosphate binding"/>
    <property type="evidence" value="ECO:0007669"/>
    <property type="project" value="TreeGrafter"/>
</dbReference>
<sequence length="416" mass="47141">MKPVVISISPNTEKDDILLSLRVLLSPWKWFDEKAVSDFENKFASYFGKNYKALAVNSGRSAEFLILKAMDIRKGDFVAIQALTCIAVSNPILWNDALPLYVDVDDSYNMDVGDLEKKLNGDVRCVIVQHSFGVPAKVEEIARVAKKHNISVIEDCAVSMGGKYNGKKLGTFGDISFFSFGRDKVISSVFGGMILTSNQNYYKKLRLLRDNLAEPPKSWVIRQLLHPILFSFIKPSYFLGFRKYSIGKMLLFVSQKLRILDKAVYEKEKRGKKPELFPSKMPGALAVLALHQFNKLDKFNKRRIGFHNSYLKMLEGTNFRCPSGVEGAIWLRVPIHELKSKEIIEFAKRQNILLGDWYNKVVTPALDLEVIGYRKGSCPAAEMYAGCLLNLPTYPLMENSDVENVVSVLKLWESTK</sequence>
<evidence type="ECO:0000313" key="4">
    <source>
        <dbReference type="EMBL" id="KKR11781.1"/>
    </source>
</evidence>
<dbReference type="GO" id="GO:0008483">
    <property type="term" value="F:transaminase activity"/>
    <property type="evidence" value="ECO:0007669"/>
    <property type="project" value="TreeGrafter"/>
</dbReference>
<comment type="similarity">
    <text evidence="3">Belongs to the DegT/DnrJ/EryC1 family.</text>
</comment>
<feature type="active site" description="Proton acceptor" evidence="1">
    <location>
        <position position="184"/>
    </location>
</feature>
<reference evidence="4 5" key="1">
    <citation type="journal article" date="2015" name="Nature">
        <title>rRNA introns, odd ribosomes, and small enigmatic genomes across a large radiation of phyla.</title>
        <authorList>
            <person name="Brown C.T."/>
            <person name="Hug L.A."/>
            <person name="Thomas B.C."/>
            <person name="Sharon I."/>
            <person name="Castelle C.J."/>
            <person name="Singh A."/>
            <person name="Wilkins M.J."/>
            <person name="Williams K.H."/>
            <person name="Banfield J.F."/>
        </authorList>
    </citation>
    <scope>NUCLEOTIDE SEQUENCE [LARGE SCALE GENOMIC DNA]</scope>
</reference>
<evidence type="ECO:0000256" key="3">
    <source>
        <dbReference type="RuleBase" id="RU004508"/>
    </source>
</evidence>
<dbReference type="Gene3D" id="3.90.1150.10">
    <property type="entry name" value="Aspartate Aminotransferase, domain 1"/>
    <property type="match status" value="1"/>
</dbReference>
<dbReference type="Gene3D" id="3.40.640.10">
    <property type="entry name" value="Type I PLP-dependent aspartate aminotransferase-like (Major domain)"/>
    <property type="match status" value="1"/>
</dbReference>
<dbReference type="PANTHER" id="PTHR30244:SF34">
    <property type="entry name" value="DTDP-4-AMINO-4,6-DIDEOXYGALACTOSE TRANSAMINASE"/>
    <property type="match status" value="1"/>
</dbReference>
<evidence type="ECO:0000256" key="1">
    <source>
        <dbReference type="PIRSR" id="PIRSR000390-1"/>
    </source>
</evidence>
<dbReference type="STRING" id="1618550.UT39_C0003G0050"/>
<keyword evidence="2 3" id="KW-0663">Pyridoxal phosphate</keyword>
<dbReference type="Proteomes" id="UP000034246">
    <property type="component" value="Unassembled WGS sequence"/>
</dbReference>
<evidence type="ECO:0000313" key="5">
    <source>
        <dbReference type="Proteomes" id="UP000034246"/>
    </source>
</evidence>
<proteinExistence type="inferred from homology"/>
<dbReference type="InterPro" id="IPR015424">
    <property type="entry name" value="PyrdxlP-dep_Trfase"/>
</dbReference>
<dbReference type="GO" id="GO:0000271">
    <property type="term" value="P:polysaccharide biosynthetic process"/>
    <property type="evidence" value="ECO:0007669"/>
    <property type="project" value="TreeGrafter"/>
</dbReference>
<organism evidence="4 5">
    <name type="scientific">Candidatus Woesebacteria bacterium GW2011_GWA1_39_21</name>
    <dbReference type="NCBI Taxonomy" id="1618550"/>
    <lineage>
        <taxon>Bacteria</taxon>
        <taxon>Candidatus Woeseibacteriota</taxon>
    </lineage>
</organism>
<evidence type="ECO:0000256" key="2">
    <source>
        <dbReference type="PIRSR" id="PIRSR000390-2"/>
    </source>
</evidence>
<dbReference type="PIRSF" id="PIRSF000390">
    <property type="entry name" value="PLP_StrS"/>
    <property type="match status" value="1"/>
</dbReference>
<dbReference type="InterPro" id="IPR015422">
    <property type="entry name" value="PyrdxlP-dep_Trfase_small"/>
</dbReference>
<dbReference type="Pfam" id="PF01041">
    <property type="entry name" value="DegT_DnrJ_EryC1"/>
    <property type="match status" value="2"/>
</dbReference>
<dbReference type="InterPro" id="IPR000653">
    <property type="entry name" value="DegT/StrS_aminotransferase"/>
</dbReference>
<dbReference type="AlphaFoldDB" id="A0A0G0NG46"/>
<protein>
    <recommendedName>
        <fullName evidence="6">DegT/DnrJ/EryC1/StrS aminotransferase</fullName>
    </recommendedName>
</protein>
<gene>
    <name evidence="4" type="ORF">UT39_C0003G0050</name>
</gene>
<comment type="caution">
    <text evidence="4">The sequence shown here is derived from an EMBL/GenBank/DDBJ whole genome shotgun (WGS) entry which is preliminary data.</text>
</comment>
<dbReference type="EMBL" id="LBWP01000003">
    <property type="protein sequence ID" value="KKR11781.1"/>
    <property type="molecule type" value="Genomic_DNA"/>
</dbReference>
<evidence type="ECO:0008006" key="6">
    <source>
        <dbReference type="Google" id="ProtNLM"/>
    </source>
</evidence>